<organism evidence="2 3">
    <name type="scientific">Dictyobacter alpinus</name>
    <dbReference type="NCBI Taxonomy" id="2014873"/>
    <lineage>
        <taxon>Bacteria</taxon>
        <taxon>Bacillati</taxon>
        <taxon>Chloroflexota</taxon>
        <taxon>Ktedonobacteria</taxon>
        <taxon>Ktedonobacterales</taxon>
        <taxon>Dictyobacteraceae</taxon>
        <taxon>Dictyobacter</taxon>
    </lineage>
</organism>
<dbReference type="Proteomes" id="UP000287171">
    <property type="component" value="Unassembled WGS sequence"/>
</dbReference>
<feature type="region of interest" description="Disordered" evidence="1">
    <location>
        <begin position="28"/>
        <end position="69"/>
    </location>
</feature>
<accession>A0A402B1J4</accession>
<keyword evidence="3" id="KW-1185">Reference proteome</keyword>
<comment type="caution">
    <text evidence="2">The sequence shown here is derived from an EMBL/GenBank/DDBJ whole genome shotgun (WGS) entry which is preliminary data.</text>
</comment>
<protein>
    <submittedName>
        <fullName evidence="2">Uncharacterized protein</fullName>
    </submittedName>
</protein>
<evidence type="ECO:0000313" key="2">
    <source>
        <dbReference type="EMBL" id="GCE25221.1"/>
    </source>
</evidence>
<evidence type="ECO:0000313" key="3">
    <source>
        <dbReference type="Proteomes" id="UP000287171"/>
    </source>
</evidence>
<dbReference type="AlphaFoldDB" id="A0A402B1J4"/>
<gene>
    <name evidence="2" type="ORF">KDA_07050</name>
</gene>
<sequence length="69" mass="6933">MQEAACTLPEIAGMQEAACTLPEIAGMQGTASPLTGGSGAVPPNLSSPHPARVAGAPPIKRSLTKPKRL</sequence>
<evidence type="ECO:0000256" key="1">
    <source>
        <dbReference type="SAM" id="MobiDB-lite"/>
    </source>
</evidence>
<name>A0A402B1J4_9CHLR</name>
<reference evidence="3" key="1">
    <citation type="submission" date="2018-12" db="EMBL/GenBank/DDBJ databases">
        <title>Tengunoibacter tsumagoiensis gen. nov., sp. nov., Dictyobacter kobayashii sp. nov., D. alpinus sp. nov., and D. joshuensis sp. nov. and description of Dictyobacteraceae fam. nov. within the order Ktedonobacterales isolated from Tengu-no-mugimeshi.</title>
        <authorList>
            <person name="Wang C.M."/>
            <person name="Zheng Y."/>
            <person name="Sakai Y."/>
            <person name="Toyoda A."/>
            <person name="Minakuchi Y."/>
            <person name="Abe K."/>
            <person name="Yokota A."/>
            <person name="Yabe S."/>
        </authorList>
    </citation>
    <scope>NUCLEOTIDE SEQUENCE [LARGE SCALE GENOMIC DNA]</scope>
    <source>
        <strain evidence="3">Uno16</strain>
    </source>
</reference>
<proteinExistence type="predicted"/>
<dbReference type="EMBL" id="BIFT01000001">
    <property type="protein sequence ID" value="GCE25221.1"/>
    <property type="molecule type" value="Genomic_DNA"/>
</dbReference>